<dbReference type="SUPFAM" id="SSF101690">
    <property type="entry name" value="PAZ domain"/>
    <property type="match status" value="1"/>
</dbReference>
<accession>A0A914YCA8</accession>
<evidence type="ECO:0000313" key="3">
    <source>
        <dbReference type="WBParaSite" id="PSU_v2.g16931.t1"/>
    </source>
</evidence>
<dbReference type="InterPro" id="IPR003100">
    <property type="entry name" value="PAZ_dom"/>
</dbReference>
<protein>
    <submittedName>
        <fullName evidence="3">PAZ domain-containing protein</fullName>
    </submittedName>
</protein>
<name>A0A914YCA8_9BILA</name>
<reference evidence="3" key="1">
    <citation type="submission" date="2022-11" db="UniProtKB">
        <authorList>
            <consortium name="WormBaseParasite"/>
        </authorList>
    </citation>
    <scope>IDENTIFICATION</scope>
</reference>
<dbReference type="PROSITE" id="PS50821">
    <property type="entry name" value="PAZ"/>
    <property type="match status" value="1"/>
</dbReference>
<dbReference type="Gene3D" id="2.170.260.10">
    <property type="entry name" value="paz domain"/>
    <property type="match status" value="1"/>
</dbReference>
<dbReference type="Pfam" id="PF02170">
    <property type="entry name" value="PAZ"/>
    <property type="match status" value="1"/>
</dbReference>
<dbReference type="InterPro" id="IPR036085">
    <property type="entry name" value="PAZ_dom_sf"/>
</dbReference>
<dbReference type="PANTHER" id="PTHR22891">
    <property type="entry name" value="EUKARYOTIC TRANSLATION INITIATION FACTOR 2C"/>
    <property type="match status" value="1"/>
</dbReference>
<organism evidence="2 3">
    <name type="scientific">Panagrolaimus superbus</name>
    <dbReference type="NCBI Taxonomy" id="310955"/>
    <lineage>
        <taxon>Eukaryota</taxon>
        <taxon>Metazoa</taxon>
        <taxon>Ecdysozoa</taxon>
        <taxon>Nematoda</taxon>
        <taxon>Chromadorea</taxon>
        <taxon>Rhabditida</taxon>
        <taxon>Tylenchina</taxon>
        <taxon>Panagrolaimomorpha</taxon>
        <taxon>Panagrolaimoidea</taxon>
        <taxon>Panagrolaimidae</taxon>
        <taxon>Panagrolaimus</taxon>
    </lineage>
</organism>
<keyword evidence="2" id="KW-1185">Reference proteome</keyword>
<proteinExistence type="predicted"/>
<dbReference type="GO" id="GO:0003723">
    <property type="term" value="F:RNA binding"/>
    <property type="evidence" value="ECO:0007669"/>
    <property type="project" value="InterPro"/>
</dbReference>
<dbReference type="WBParaSite" id="PSU_v2.g16931.t1">
    <property type="protein sequence ID" value="PSU_v2.g16931.t1"/>
    <property type="gene ID" value="PSU_v2.g16931"/>
</dbReference>
<sequence length="296" mass="34344">MVEKIKALKIYLKFLQRGHVLANNRRACVTKLFHNLLLHDVAFFETNKYKRGSYEHVHVYAYDRSSIFFCSLNMPLRDERNPIEIDITNMTAADFGRLRKPKRVFATLKQGKYLNPREPFSEELMSSFLEVLFNQHQHDGYNQYVKFGSKIYNLSTKHEIDNGCELKDGHQKSVRVFKDSAEIQIDARISPFHKAISLYDYIKARWGYGESLTGPNFCSEPVNSQLQALKGLFVRTIHKENVEIFRIHAITNVGADQIMFDTREGGKISVADYFVQIYGQISFPKYPCAIKRLAQN</sequence>
<dbReference type="Proteomes" id="UP000887577">
    <property type="component" value="Unplaced"/>
</dbReference>
<feature type="domain" description="PAZ" evidence="1">
    <location>
        <begin position="217"/>
        <end position="296"/>
    </location>
</feature>
<evidence type="ECO:0000313" key="2">
    <source>
        <dbReference type="Proteomes" id="UP000887577"/>
    </source>
</evidence>
<evidence type="ECO:0000259" key="1">
    <source>
        <dbReference type="PROSITE" id="PS50821"/>
    </source>
</evidence>
<dbReference type="CDD" id="cd02846">
    <property type="entry name" value="PAZ_argonaute_like"/>
    <property type="match status" value="1"/>
</dbReference>
<dbReference type="AlphaFoldDB" id="A0A914YCA8"/>